<evidence type="ECO:0000256" key="9">
    <source>
        <dbReference type="ARBA" id="ARBA00022982"/>
    </source>
</evidence>
<protein>
    <submittedName>
        <fullName evidence="19">Ero1-like protein beta</fullName>
    </submittedName>
</protein>
<dbReference type="PIRSF" id="PIRSF017205">
    <property type="entry name" value="ERO1"/>
    <property type="match status" value="1"/>
</dbReference>
<evidence type="ECO:0000256" key="10">
    <source>
        <dbReference type="ARBA" id="ARBA00023002"/>
    </source>
</evidence>
<feature type="binding site" evidence="16">
    <location>
        <position position="286"/>
    </location>
    <ligand>
        <name>FAD</name>
        <dbReference type="ChEBI" id="CHEBI:57692"/>
    </ligand>
</feature>
<evidence type="ECO:0000256" key="4">
    <source>
        <dbReference type="ARBA" id="ARBA00022448"/>
    </source>
</evidence>
<dbReference type="GO" id="GO:0071949">
    <property type="term" value="F:FAD binding"/>
    <property type="evidence" value="ECO:0007669"/>
    <property type="project" value="InterPro"/>
</dbReference>
<reference evidence="20" key="1">
    <citation type="submission" date="2017-11" db="EMBL/GenBank/DDBJ databases">
        <authorList>
            <person name="Lima N.C."/>
            <person name="Parody-Merino A.M."/>
            <person name="Battley P.F."/>
            <person name="Fidler A.E."/>
            <person name="Prosdocimi F."/>
        </authorList>
    </citation>
    <scope>NUCLEOTIDE SEQUENCE [LARGE SCALE GENOMIC DNA]</scope>
</reference>
<keyword evidence="8 16" id="KW-0274">FAD</keyword>
<keyword evidence="9" id="KW-0249">Electron transport</keyword>
<dbReference type="InterPro" id="IPR007266">
    <property type="entry name" value="Ero1"/>
</dbReference>
<organism evidence="19 20">
    <name type="scientific">Limosa lapponica baueri</name>
    <dbReference type="NCBI Taxonomy" id="1758121"/>
    <lineage>
        <taxon>Eukaryota</taxon>
        <taxon>Metazoa</taxon>
        <taxon>Chordata</taxon>
        <taxon>Craniata</taxon>
        <taxon>Vertebrata</taxon>
        <taxon>Euteleostomi</taxon>
        <taxon>Archelosauria</taxon>
        <taxon>Archosauria</taxon>
        <taxon>Dinosauria</taxon>
        <taxon>Saurischia</taxon>
        <taxon>Theropoda</taxon>
        <taxon>Coelurosauria</taxon>
        <taxon>Aves</taxon>
        <taxon>Neognathae</taxon>
        <taxon>Neoaves</taxon>
        <taxon>Charadriiformes</taxon>
        <taxon>Scolopacidae</taxon>
        <taxon>Limosa</taxon>
    </lineage>
</organism>
<dbReference type="GO" id="GO:0005789">
    <property type="term" value="C:endoplasmic reticulum membrane"/>
    <property type="evidence" value="ECO:0007669"/>
    <property type="project" value="UniProtKB-SubCell"/>
</dbReference>
<dbReference type="SUPFAM" id="SSF110019">
    <property type="entry name" value="ERO1-like"/>
    <property type="match status" value="1"/>
</dbReference>
<dbReference type="OrthoDB" id="269384at2759"/>
<dbReference type="Pfam" id="PF04137">
    <property type="entry name" value="ERO1"/>
    <property type="match status" value="1"/>
</dbReference>
<evidence type="ECO:0000256" key="11">
    <source>
        <dbReference type="ARBA" id="ARBA00023136"/>
    </source>
</evidence>
<evidence type="ECO:0000256" key="2">
    <source>
        <dbReference type="ARBA" id="ARBA00004367"/>
    </source>
</evidence>
<evidence type="ECO:0000256" key="17">
    <source>
        <dbReference type="PIRSR" id="PIRSR017205-3"/>
    </source>
</evidence>
<dbReference type="InterPro" id="IPR037192">
    <property type="entry name" value="ERO1-like_sf"/>
</dbReference>
<evidence type="ECO:0000256" key="8">
    <source>
        <dbReference type="ARBA" id="ARBA00022827"/>
    </source>
</evidence>
<evidence type="ECO:0000313" key="20">
    <source>
        <dbReference type="Proteomes" id="UP000233556"/>
    </source>
</evidence>
<keyword evidence="14" id="KW-0676">Redox-active center</keyword>
<feature type="binding site" evidence="16">
    <location>
        <position position="199"/>
    </location>
    <ligand>
        <name>FAD</name>
        <dbReference type="ChEBI" id="CHEBI:57692"/>
    </ligand>
</feature>
<feature type="signal peptide" evidence="18">
    <location>
        <begin position="1"/>
        <end position="33"/>
    </location>
</feature>
<accession>A0A2I0UR93</accession>
<dbReference type="GO" id="GO:0015035">
    <property type="term" value="F:protein-disulfide reductase activity"/>
    <property type="evidence" value="ECO:0007669"/>
    <property type="project" value="InterPro"/>
</dbReference>
<evidence type="ECO:0000256" key="18">
    <source>
        <dbReference type="SAM" id="SignalP"/>
    </source>
</evidence>
<comment type="subcellular location">
    <subcellularLocation>
        <location evidence="2">Endoplasmic reticulum membrane</location>
        <topology evidence="2">Peripheral membrane protein</topology>
        <orientation evidence="2">Lumenal side</orientation>
    </subcellularLocation>
</comment>
<feature type="active site" description="Nucleophile" evidence="15">
    <location>
        <position position="393"/>
    </location>
</feature>
<feature type="binding site" evidence="16">
    <location>
        <position position="251"/>
    </location>
    <ligand>
        <name>FAD</name>
        <dbReference type="ChEBI" id="CHEBI:57692"/>
    </ligand>
</feature>
<evidence type="ECO:0000256" key="5">
    <source>
        <dbReference type="ARBA" id="ARBA00022630"/>
    </source>
</evidence>
<keyword evidence="11" id="KW-0472">Membrane</keyword>
<evidence type="ECO:0000256" key="16">
    <source>
        <dbReference type="PIRSR" id="PIRSR017205-2"/>
    </source>
</evidence>
<dbReference type="PANTHER" id="PTHR12613:SF2">
    <property type="entry name" value="ERO1-LIKE PROTEIN BETA"/>
    <property type="match status" value="1"/>
</dbReference>
<evidence type="ECO:0000256" key="12">
    <source>
        <dbReference type="ARBA" id="ARBA00023157"/>
    </source>
</evidence>
<sequence length="496" mass="56764">MRGGGAAVRSRAVRAGLATRLLAVLSCVLTVEAQLTGVLDDCLCDIESIDDFNTFKIFPKIQKLQERDYFRYYKVNLKRPCPFWADDGHCSIKDCHVEPCPESKIPVGIKAGSSNKYSKAANNSKELEDCEQANKLGAVNSTLSNQSKEAFIDWARYDDSQDHFCELDDERSPDAQYVDLLLNPERYTGYKGPSAWRVWNSIYEENCFKPRSVYRPLNPLAPSRGGDDGESFYTWLEGLCLEKRVFYKLISGLHASINLHLCANYLLEETWGKPRWGPNVKEFTRRFDPIETKGEGPRRLKNLYFLYLIELRALSKVAPYFERSVVDLYTGNGHEDAESKALLLDIFRDTKSFHMHFDEKSMFAGDKKGAKSLKEEFRLHFKNISRIMDCVGCDKCRLWGKLQTQGLGTALKILFSEKEIQSLPENSPSKGFQLTRQEIVALVNAFGRLSTSIRELQNFKVLLQQTRVASNFYLTGNEMDYPADTCYHKKYSFSRK</sequence>
<evidence type="ECO:0000256" key="15">
    <source>
        <dbReference type="PIRSR" id="PIRSR017205-1"/>
    </source>
</evidence>
<evidence type="ECO:0000256" key="3">
    <source>
        <dbReference type="ARBA" id="ARBA00008277"/>
    </source>
</evidence>
<feature type="binding site" evidence="16">
    <location>
        <position position="188"/>
    </location>
    <ligand>
        <name>FAD</name>
        <dbReference type="ChEBI" id="CHEBI:57692"/>
    </ligand>
</feature>
<dbReference type="PANTHER" id="PTHR12613">
    <property type="entry name" value="ERO1-RELATED"/>
    <property type="match status" value="1"/>
</dbReference>
<evidence type="ECO:0000256" key="13">
    <source>
        <dbReference type="ARBA" id="ARBA00023180"/>
    </source>
</evidence>
<keyword evidence="7" id="KW-0256">Endoplasmic reticulum</keyword>
<feature type="binding site" evidence="16">
    <location>
        <position position="186"/>
    </location>
    <ligand>
        <name>FAD</name>
        <dbReference type="ChEBI" id="CHEBI:57692"/>
    </ligand>
</feature>
<name>A0A2I0UR93_LIMLA</name>
<gene>
    <name evidence="19" type="ORF">llap_1110</name>
</gene>
<dbReference type="AlphaFoldDB" id="A0A2I0UR93"/>
<dbReference type="Proteomes" id="UP000233556">
    <property type="component" value="Unassembled WGS sequence"/>
</dbReference>
<dbReference type="GO" id="GO:0034975">
    <property type="term" value="P:protein folding in endoplasmic reticulum"/>
    <property type="evidence" value="ECO:0007669"/>
    <property type="project" value="InterPro"/>
</dbReference>
<feature type="active site" evidence="15">
    <location>
        <position position="396"/>
    </location>
</feature>
<keyword evidence="4" id="KW-0813">Transport</keyword>
<comment type="cofactor">
    <cofactor evidence="1 16">
        <name>FAD</name>
        <dbReference type="ChEBI" id="CHEBI:57692"/>
    </cofactor>
</comment>
<keyword evidence="6 18" id="KW-0732">Signal</keyword>
<evidence type="ECO:0000256" key="6">
    <source>
        <dbReference type="ARBA" id="ARBA00022729"/>
    </source>
</evidence>
<evidence type="ECO:0000313" key="19">
    <source>
        <dbReference type="EMBL" id="PKU48574.1"/>
    </source>
</evidence>
<feature type="chain" id="PRO_5014168148" evidence="18">
    <location>
        <begin position="34"/>
        <end position="496"/>
    </location>
</feature>
<keyword evidence="5" id="KW-0285">Flavoprotein</keyword>
<dbReference type="GO" id="GO:0016972">
    <property type="term" value="F:thiol oxidase activity"/>
    <property type="evidence" value="ECO:0007669"/>
    <property type="project" value="InterPro"/>
</dbReference>
<proteinExistence type="inferred from homology"/>
<reference evidence="20" key="2">
    <citation type="submission" date="2017-12" db="EMBL/GenBank/DDBJ databases">
        <title>Genome sequence of the Bar-tailed Godwit (Limosa lapponica baueri).</title>
        <authorList>
            <person name="Lima N.C.B."/>
            <person name="Parody-Merino A.M."/>
            <person name="Battley P.F."/>
            <person name="Fidler A.E."/>
            <person name="Prosdocimi F."/>
        </authorList>
    </citation>
    <scope>NUCLEOTIDE SEQUENCE [LARGE SCALE GENOMIC DNA]</scope>
</reference>
<keyword evidence="13" id="KW-0325">Glycoprotein</keyword>
<evidence type="ECO:0000256" key="1">
    <source>
        <dbReference type="ARBA" id="ARBA00001974"/>
    </source>
</evidence>
<keyword evidence="20" id="KW-1185">Reference proteome</keyword>
<comment type="similarity">
    <text evidence="3">Belongs to the EROs family.</text>
</comment>
<feature type="disulfide bond" description="Redox-active" evidence="17">
    <location>
        <begin position="393"/>
        <end position="396"/>
    </location>
</feature>
<evidence type="ECO:0000256" key="14">
    <source>
        <dbReference type="ARBA" id="ARBA00023284"/>
    </source>
</evidence>
<feature type="disulfide bond" description="Redox-active" evidence="17">
    <location>
        <begin position="90"/>
        <end position="95"/>
    </location>
</feature>
<feature type="binding site" evidence="16">
    <location>
        <position position="254"/>
    </location>
    <ligand>
        <name>FAD</name>
        <dbReference type="ChEBI" id="CHEBI:57692"/>
    </ligand>
</feature>
<keyword evidence="10" id="KW-0560">Oxidoreductase</keyword>
<keyword evidence="12 17" id="KW-1015">Disulfide bond</keyword>
<evidence type="ECO:0000256" key="7">
    <source>
        <dbReference type="ARBA" id="ARBA00022824"/>
    </source>
</evidence>
<dbReference type="EMBL" id="KZ505650">
    <property type="protein sequence ID" value="PKU48574.1"/>
    <property type="molecule type" value="Genomic_DNA"/>
</dbReference>